<dbReference type="GO" id="GO:0003824">
    <property type="term" value="F:catalytic activity"/>
    <property type="evidence" value="ECO:0007669"/>
    <property type="project" value="InterPro"/>
</dbReference>
<keyword evidence="4 7" id="KW-0479">Metal-binding</keyword>
<dbReference type="InterPro" id="IPR027596">
    <property type="entry name" value="AmmeMemoSam_rS"/>
</dbReference>
<dbReference type="Gene3D" id="3.20.20.70">
    <property type="entry name" value="Aldolase class I"/>
    <property type="match status" value="1"/>
</dbReference>
<sequence length="540" mass="59171">MRGVPVWASLIALLEDGVPSVGVVSAPALQRRWWAAHGQGAFASVDGARPRRLSVSSVAELDSASLSFSSLSGWAQLGLRNRFIELTDAVWRARAYGDFLSYCLVAEGAVDIAAEPEVSVWDLAALDILVREAGGRLTSLTARRAARRQRRGDQRPAAQRGSGQARRGVAWRPRMSSSADDPFTVPTTHWHRLDDGRLQCDVCPRACKLHEDQRGLCFVRGRRADQIVLTSYGRSSGFCVDPIEKKPLNHFLPGSAVLSFGTAGCNLACKFCQNWDISKSRETDTLASRAGPGDIARAADELGCRSVAFTYNDPTIFWEYAADVADACHRRGVKAIAVTAGYMCPAPRAEFYRHIDAANVDLKAFTEDFYRKVCVGHLHDVLDTLVYLRHEANVWLEITTLLIPGRNDSDAELAAECAWIRENLGVDVPLHFTAFHPDYKMTDTPPTPPATLRRARRIGIDEGLRFVYTGNVHDTEGGTTCCPGCGTAVVVRDWYAMRHYALTDDGCCRGCGCQLAGVYDGPEGGWGRRRLPLPASLSTV</sequence>
<keyword evidence="11" id="KW-1185">Reference proteome</keyword>
<dbReference type="GO" id="GO:0051539">
    <property type="term" value="F:4 iron, 4 sulfur cluster binding"/>
    <property type="evidence" value="ECO:0007669"/>
    <property type="project" value="UniProtKB-KW"/>
</dbReference>
<dbReference type="Pfam" id="PF04055">
    <property type="entry name" value="Radical_SAM"/>
    <property type="match status" value="1"/>
</dbReference>
<dbReference type="SFLD" id="SFLDG01101">
    <property type="entry name" value="Uncharacterised_Radical_SAM_Su"/>
    <property type="match status" value="1"/>
</dbReference>
<evidence type="ECO:0000259" key="9">
    <source>
        <dbReference type="PROSITE" id="PS51918"/>
    </source>
</evidence>
<dbReference type="Proteomes" id="UP000516380">
    <property type="component" value="Chromosome"/>
</dbReference>
<dbReference type="AlphaFoldDB" id="A0A7G1IKW0"/>
<keyword evidence="5" id="KW-0408">Iron</keyword>
<comment type="cofactor">
    <cofactor evidence="7">
        <name>Mg(2+)</name>
        <dbReference type="ChEBI" id="CHEBI:18420"/>
    </cofactor>
</comment>
<evidence type="ECO:0000256" key="5">
    <source>
        <dbReference type="ARBA" id="ARBA00023004"/>
    </source>
</evidence>
<dbReference type="EMBL" id="AP023343">
    <property type="protein sequence ID" value="BCI90365.1"/>
    <property type="molecule type" value="Genomic_DNA"/>
</dbReference>
<feature type="region of interest" description="Disordered" evidence="8">
    <location>
        <begin position="141"/>
        <end position="183"/>
    </location>
</feature>
<evidence type="ECO:0000256" key="2">
    <source>
        <dbReference type="ARBA" id="ARBA00022485"/>
    </source>
</evidence>
<dbReference type="Gene3D" id="3.40.190.80">
    <property type="match status" value="1"/>
</dbReference>
<evidence type="ECO:0000256" key="4">
    <source>
        <dbReference type="ARBA" id="ARBA00022723"/>
    </source>
</evidence>
<evidence type="ECO:0000256" key="1">
    <source>
        <dbReference type="ARBA" id="ARBA00001966"/>
    </source>
</evidence>
<dbReference type="GO" id="GO:0046872">
    <property type="term" value="F:metal ion binding"/>
    <property type="evidence" value="ECO:0007669"/>
    <property type="project" value="UniProtKB-KW"/>
</dbReference>
<evidence type="ECO:0000313" key="10">
    <source>
        <dbReference type="EMBL" id="BCI90365.1"/>
    </source>
</evidence>
<keyword evidence="2" id="KW-0004">4Fe-4S</keyword>
<dbReference type="PANTHER" id="PTHR30352:SF5">
    <property type="entry name" value="PYRUVATE FORMATE-LYASE 1-ACTIVATING ENZYME"/>
    <property type="match status" value="1"/>
</dbReference>
<dbReference type="InterPro" id="IPR013785">
    <property type="entry name" value="Aldolase_TIM"/>
</dbReference>
<dbReference type="Gene3D" id="3.30.540.10">
    <property type="entry name" value="Fructose-1,6-Bisphosphatase, subunit A, domain 1"/>
    <property type="match status" value="1"/>
</dbReference>
<dbReference type="PROSITE" id="PS51918">
    <property type="entry name" value="RADICAL_SAM"/>
    <property type="match status" value="1"/>
</dbReference>
<dbReference type="InterPro" id="IPR058240">
    <property type="entry name" value="rSAM_sf"/>
</dbReference>
<dbReference type="InterPro" id="IPR007197">
    <property type="entry name" value="rSAM"/>
</dbReference>
<keyword evidence="3" id="KW-0949">S-adenosyl-L-methionine</keyword>
<proteinExistence type="predicted"/>
<dbReference type="Pfam" id="PF00459">
    <property type="entry name" value="Inositol_P"/>
    <property type="match status" value="1"/>
</dbReference>
<name>A0A7G1IKW0_MYCKA</name>
<evidence type="ECO:0000256" key="3">
    <source>
        <dbReference type="ARBA" id="ARBA00022691"/>
    </source>
</evidence>
<dbReference type="SUPFAM" id="SSF56655">
    <property type="entry name" value="Carbohydrate phosphatase"/>
    <property type="match status" value="1"/>
</dbReference>
<keyword evidence="7" id="KW-0460">Magnesium</keyword>
<feature type="binding site" evidence="7">
    <location>
        <position position="122"/>
    </location>
    <ligand>
        <name>Mg(2+)</name>
        <dbReference type="ChEBI" id="CHEBI:18420"/>
        <label>1</label>
        <note>catalytic</note>
    </ligand>
</feature>
<feature type="domain" description="Radical SAM core" evidence="9">
    <location>
        <begin position="250"/>
        <end position="471"/>
    </location>
</feature>
<evidence type="ECO:0000256" key="6">
    <source>
        <dbReference type="ARBA" id="ARBA00023014"/>
    </source>
</evidence>
<evidence type="ECO:0000256" key="8">
    <source>
        <dbReference type="SAM" id="MobiDB-lite"/>
    </source>
</evidence>
<gene>
    <name evidence="10" type="ORF">NIIDMKKI_55710</name>
</gene>
<organism evidence="10 11">
    <name type="scientific">Mycobacterium kansasii</name>
    <dbReference type="NCBI Taxonomy" id="1768"/>
    <lineage>
        <taxon>Bacteria</taxon>
        <taxon>Bacillati</taxon>
        <taxon>Actinomycetota</taxon>
        <taxon>Actinomycetes</taxon>
        <taxon>Mycobacteriales</taxon>
        <taxon>Mycobacteriaceae</taxon>
        <taxon>Mycobacterium</taxon>
    </lineage>
</organism>
<evidence type="ECO:0000256" key="7">
    <source>
        <dbReference type="PIRSR" id="PIRSR600760-2"/>
    </source>
</evidence>
<protein>
    <recommendedName>
        <fullName evidence="9">Radical SAM core domain-containing protein</fullName>
    </recommendedName>
</protein>
<dbReference type="SUPFAM" id="SSF102114">
    <property type="entry name" value="Radical SAM enzymes"/>
    <property type="match status" value="1"/>
</dbReference>
<dbReference type="InterPro" id="IPR000760">
    <property type="entry name" value="Inositol_monophosphatase-like"/>
</dbReference>
<dbReference type="InterPro" id="IPR034457">
    <property type="entry name" value="Organic_radical-activating"/>
</dbReference>
<accession>A0A7G1IKW0</accession>
<evidence type="ECO:0000313" key="11">
    <source>
        <dbReference type="Proteomes" id="UP000516380"/>
    </source>
</evidence>
<dbReference type="PANTHER" id="PTHR30352">
    <property type="entry name" value="PYRUVATE FORMATE-LYASE-ACTIVATING ENZYME"/>
    <property type="match status" value="1"/>
</dbReference>
<dbReference type="SFLD" id="SFLDS00029">
    <property type="entry name" value="Radical_SAM"/>
    <property type="match status" value="1"/>
</dbReference>
<dbReference type="NCBIfam" id="TIGR04337">
    <property type="entry name" value="AmmeMemoSam_rS"/>
    <property type="match status" value="1"/>
</dbReference>
<comment type="cofactor">
    <cofactor evidence="1">
        <name>[4Fe-4S] cluster</name>
        <dbReference type="ChEBI" id="CHEBI:49883"/>
    </cofactor>
</comment>
<dbReference type="CDD" id="cd01335">
    <property type="entry name" value="Radical_SAM"/>
    <property type="match status" value="1"/>
</dbReference>
<keyword evidence="6" id="KW-0411">Iron-sulfur</keyword>
<reference evidence="10 11" key="1">
    <citation type="submission" date="2020-07" db="EMBL/GenBank/DDBJ databases">
        <title>Mycobacterium kansasii (former subtype) with zoonotic potential isolated from diseased indoor pet cat, Japan.</title>
        <authorList>
            <person name="Fukano H."/>
            <person name="Terazono T."/>
            <person name="Hoshino Y."/>
        </authorList>
    </citation>
    <scope>NUCLEOTIDE SEQUENCE [LARGE SCALE GENOMIC DNA]</scope>
    <source>
        <strain evidence="10 11">Kuro-I</strain>
    </source>
</reference>